<dbReference type="EMBL" id="BMOK01000019">
    <property type="protein sequence ID" value="GGL64388.1"/>
    <property type="molecule type" value="Genomic_DNA"/>
</dbReference>
<keyword evidence="1" id="KW-0238">DNA-binding</keyword>
<keyword evidence="4" id="KW-1185">Reference proteome</keyword>
<feature type="domain" description="HTH merR-type" evidence="2">
    <location>
        <begin position="8"/>
        <end position="59"/>
    </location>
</feature>
<dbReference type="SMART" id="SM00422">
    <property type="entry name" value="HTH_MERR"/>
    <property type="match status" value="1"/>
</dbReference>
<reference evidence="3" key="1">
    <citation type="journal article" date="2014" name="Int. J. Syst. Evol. Microbiol.">
        <title>Complete genome sequence of Corynebacterium casei LMG S-19264T (=DSM 44701T), isolated from a smear-ripened cheese.</title>
        <authorList>
            <consortium name="US DOE Joint Genome Institute (JGI-PGF)"/>
            <person name="Walter F."/>
            <person name="Albersmeier A."/>
            <person name="Kalinowski J."/>
            <person name="Ruckert C."/>
        </authorList>
    </citation>
    <scope>NUCLEOTIDE SEQUENCE</scope>
    <source>
        <strain evidence="3">JCM 15325</strain>
    </source>
</reference>
<dbReference type="Proteomes" id="UP000654670">
    <property type="component" value="Unassembled WGS sequence"/>
</dbReference>
<dbReference type="PRINTS" id="PR00040">
    <property type="entry name" value="HTHMERR"/>
</dbReference>
<dbReference type="Gene3D" id="1.10.1660.10">
    <property type="match status" value="1"/>
</dbReference>
<dbReference type="InterPro" id="IPR047057">
    <property type="entry name" value="MerR_fam"/>
</dbReference>
<evidence type="ECO:0000313" key="3">
    <source>
        <dbReference type="EMBL" id="GGL64388.1"/>
    </source>
</evidence>
<evidence type="ECO:0000313" key="4">
    <source>
        <dbReference type="Proteomes" id="UP000654670"/>
    </source>
</evidence>
<dbReference type="PANTHER" id="PTHR30204">
    <property type="entry name" value="REDOX-CYCLING DRUG-SENSING TRANSCRIPTIONAL ACTIVATOR SOXR"/>
    <property type="match status" value="1"/>
</dbReference>
<proteinExistence type="predicted"/>
<dbReference type="PROSITE" id="PS50937">
    <property type="entry name" value="HTH_MERR_2"/>
    <property type="match status" value="1"/>
</dbReference>
<dbReference type="InterPro" id="IPR000551">
    <property type="entry name" value="MerR-type_HTH_dom"/>
</dbReference>
<gene>
    <name evidence="3" type="ORF">GCM10007968_30350</name>
</gene>
<dbReference type="GO" id="GO:0003700">
    <property type="term" value="F:DNA-binding transcription factor activity"/>
    <property type="evidence" value="ECO:0007669"/>
    <property type="project" value="InterPro"/>
</dbReference>
<name>A0A917W5C9_9BACL</name>
<dbReference type="Pfam" id="PF13411">
    <property type="entry name" value="MerR_1"/>
    <property type="match status" value="1"/>
</dbReference>
<reference evidence="3" key="2">
    <citation type="submission" date="2020-09" db="EMBL/GenBank/DDBJ databases">
        <authorList>
            <person name="Sun Q."/>
            <person name="Ohkuma M."/>
        </authorList>
    </citation>
    <scope>NUCLEOTIDE SEQUENCE</scope>
    <source>
        <strain evidence="3">JCM 15325</strain>
    </source>
</reference>
<evidence type="ECO:0000256" key="1">
    <source>
        <dbReference type="ARBA" id="ARBA00023125"/>
    </source>
</evidence>
<dbReference type="SUPFAM" id="SSF46955">
    <property type="entry name" value="Putative DNA-binding domain"/>
    <property type="match status" value="1"/>
</dbReference>
<evidence type="ECO:0000259" key="2">
    <source>
        <dbReference type="PROSITE" id="PS50937"/>
    </source>
</evidence>
<protein>
    <recommendedName>
        <fullName evidence="2">HTH merR-type domain-containing protein</fullName>
    </recommendedName>
</protein>
<organism evidence="3 4">
    <name type="scientific">Sporolactobacillus putidus</name>
    <dbReference type="NCBI Taxonomy" id="492735"/>
    <lineage>
        <taxon>Bacteria</taxon>
        <taxon>Bacillati</taxon>
        <taxon>Bacillota</taxon>
        <taxon>Bacilli</taxon>
        <taxon>Bacillales</taxon>
        <taxon>Sporolactobacillaceae</taxon>
        <taxon>Sporolactobacillus</taxon>
    </lineage>
</organism>
<dbReference type="RefSeq" id="WP_188804898.1">
    <property type="nucleotide sequence ID" value="NZ_BMOK01000019.1"/>
</dbReference>
<comment type="caution">
    <text evidence="3">The sequence shown here is derived from an EMBL/GenBank/DDBJ whole genome shotgun (WGS) entry which is preliminary data.</text>
</comment>
<dbReference type="GO" id="GO:0003677">
    <property type="term" value="F:DNA binding"/>
    <property type="evidence" value="ECO:0007669"/>
    <property type="project" value="UniProtKB-KW"/>
</dbReference>
<accession>A0A917W5C9</accession>
<dbReference type="PANTHER" id="PTHR30204:SF96">
    <property type="entry name" value="CHROMOSOME-ANCHORING PROTEIN RACA"/>
    <property type="match status" value="1"/>
</dbReference>
<dbReference type="AlphaFoldDB" id="A0A917W5C9"/>
<dbReference type="InterPro" id="IPR009061">
    <property type="entry name" value="DNA-bd_dom_put_sf"/>
</dbReference>
<sequence>MGNAKEHLFSVGELARKASVTVRTLQYYDKIGLLKSMINEGGRRMYTQDDILKLQQIFS</sequence>